<dbReference type="Bgee" id="ENSORLG00000022382">
    <property type="expression patterns" value="Expressed in mesonephros and 8 other cell types or tissues"/>
</dbReference>
<keyword evidence="1" id="KW-0472">Membrane</keyword>
<keyword evidence="3" id="KW-1185">Reference proteome</keyword>
<accession>A0A3B3ILZ3</accession>
<dbReference type="Proteomes" id="UP000001038">
    <property type="component" value="Chromosome 5"/>
</dbReference>
<protein>
    <submittedName>
        <fullName evidence="2">Uncharacterized protein</fullName>
    </submittedName>
</protein>
<evidence type="ECO:0000313" key="2">
    <source>
        <dbReference type="Ensembl" id="ENSORLP00000045198.1"/>
    </source>
</evidence>
<keyword evidence="1" id="KW-1133">Transmembrane helix</keyword>
<organism evidence="2 3">
    <name type="scientific">Oryzias latipes</name>
    <name type="common">Japanese rice fish</name>
    <name type="synonym">Japanese killifish</name>
    <dbReference type="NCBI Taxonomy" id="8090"/>
    <lineage>
        <taxon>Eukaryota</taxon>
        <taxon>Metazoa</taxon>
        <taxon>Chordata</taxon>
        <taxon>Craniata</taxon>
        <taxon>Vertebrata</taxon>
        <taxon>Euteleostomi</taxon>
        <taxon>Actinopterygii</taxon>
        <taxon>Neopterygii</taxon>
        <taxon>Teleostei</taxon>
        <taxon>Neoteleostei</taxon>
        <taxon>Acanthomorphata</taxon>
        <taxon>Ovalentaria</taxon>
        <taxon>Atherinomorphae</taxon>
        <taxon>Beloniformes</taxon>
        <taxon>Adrianichthyidae</taxon>
        <taxon>Oryziinae</taxon>
        <taxon>Oryzias</taxon>
    </lineage>
</organism>
<feature type="transmembrane region" description="Helical" evidence="1">
    <location>
        <begin position="117"/>
        <end position="136"/>
    </location>
</feature>
<reference evidence="2" key="3">
    <citation type="submission" date="2025-09" db="UniProtKB">
        <authorList>
            <consortium name="Ensembl"/>
        </authorList>
    </citation>
    <scope>IDENTIFICATION</scope>
    <source>
        <strain evidence="2">Hd-rR</strain>
    </source>
</reference>
<evidence type="ECO:0000256" key="1">
    <source>
        <dbReference type="SAM" id="Phobius"/>
    </source>
</evidence>
<reference evidence="2 3" key="1">
    <citation type="journal article" date="2007" name="Nature">
        <title>The medaka draft genome and insights into vertebrate genome evolution.</title>
        <authorList>
            <person name="Kasahara M."/>
            <person name="Naruse K."/>
            <person name="Sasaki S."/>
            <person name="Nakatani Y."/>
            <person name="Qu W."/>
            <person name="Ahsan B."/>
            <person name="Yamada T."/>
            <person name="Nagayasu Y."/>
            <person name="Doi K."/>
            <person name="Kasai Y."/>
            <person name="Jindo T."/>
            <person name="Kobayashi D."/>
            <person name="Shimada A."/>
            <person name="Toyoda A."/>
            <person name="Kuroki Y."/>
            <person name="Fujiyama A."/>
            <person name="Sasaki T."/>
            <person name="Shimizu A."/>
            <person name="Asakawa S."/>
            <person name="Shimizu N."/>
            <person name="Hashimoto S."/>
            <person name="Yang J."/>
            <person name="Lee Y."/>
            <person name="Matsushima K."/>
            <person name="Sugano S."/>
            <person name="Sakaizumi M."/>
            <person name="Narita T."/>
            <person name="Ohishi K."/>
            <person name="Haga S."/>
            <person name="Ohta F."/>
            <person name="Nomoto H."/>
            <person name="Nogata K."/>
            <person name="Morishita T."/>
            <person name="Endo T."/>
            <person name="Shin-I T."/>
            <person name="Takeda H."/>
            <person name="Morishita S."/>
            <person name="Kohara Y."/>
        </authorList>
    </citation>
    <scope>NUCLEOTIDE SEQUENCE [LARGE SCALE GENOMIC DNA]</scope>
    <source>
        <strain evidence="2 3">Hd-rR</strain>
    </source>
</reference>
<keyword evidence="1" id="KW-0812">Transmembrane</keyword>
<evidence type="ECO:0000313" key="3">
    <source>
        <dbReference type="Proteomes" id="UP000001038"/>
    </source>
</evidence>
<reference evidence="2" key="2">
    <citation type="submission" date="2025-08" db="UniProtKB">
        <authorList>
            <consortium name="Ensembl"/>
        </authorList>
    </citation>
    <scope>IDENTIFICATION</scope>
    <source>
        <strain evidence="2">Hd-rR</strain>
    </source>
</reference>
<dbReference type="Ensembl" id="ENSORLT00000035317.1">
    <property type="protein sequence ID" value="ENSORLP00000045198.1"/>
    <property type="gene ID" value="ENSORLG00000022382.1"/>
</dbReference>
<dbReference type="AlphaFoldDB" id="A0A3B3ILZ3"/>
<dbReference type="InParanoid" id="A0A3B3ILZ3"/>
<sequence>NAGRRRDPWSRSRPHRWSPALCTNENLVCTETTAEVLLLICECTHFGEVELERVVGGQGDHEAPGQILWQWVAVVAEEQTVVAQRRHGDANLGQVVQILEYRSLNASQRRKNTRPQLITAALNGLLSALIVVYNSTTWMFPLCPPPPHTHTDSPCKDL</sequence>
<name>A0A3B3ILZ3_ORYLA</name>
<proteinExistence type="predicted"/>